<proteinExistence type="predicted"/>
<name>A0ACB8T5H9_9AGAM</name>
<reference evidence="1" key="1">
    <citation type="submission" date="2021-03" db="EMBL/GenBank/DDBJ databases">
        <authorList>
            <consortium name="DOE Joint Genome Institute"/>
            <person name="Ahrendt S."/>
            <person name="Looney B.P."/>
            <person name="Miyauchi S."/>
            <person name="Morin E."/>
            <person name="Drula E."/>
            <person name="Courty P.E."/>
            <person name="Chicoki N."/>
            <person name="Fauchery L."/>
            <person name="Kohler A."/>
            <person name="Kuo A."/>
            <person name="Labutti K."/>
            <person name="Pangilinan J."/>
            <person name="Lipzen A."/>
            <person name="Riley R."/>
            <person name="Andreopoulos W."/>
            <person name="He G."/>
            <person name="Johnson J."/>
            <person name="Barry K.W."/>
            <person name="Grigoriev I.V."/>
            <person name="Nagy L."/>
            <person name="Hibbett D."/>
            <person name="Henrissat B."/>
            <person name="Matheny P.B."/>
            <person name="Labbe J."/>
            <person name="Martin F."/>
        </authorList>
    </citation>
    <scope>NUCLEOTIDE SEQUENCE</scope>
    <source>
        <strain evidence="1">HHB10654</strain>
    </source>
</reference>
<protein>
    <submittedName>
        <fullName evidence="1">Uncharacterized protein</fullName>
    </submittedName>
</protein>
<dbReference type="EMBL" id="MU277203">
    <property type="protein sequence ID" value="KAI0063376.1"/>
    <property type="molecule type" value="Genomic_DNA"/>
</dbReference>
<organism evidence="1 2">
    <name type="scientific">Artomyces pyxidatus</name>
    <dbReference type="NCBI Taxonomy" id="48021"/>
    <lineage>
        <taxon>Eukaryota</taxon>
        <taxon>Fungi</taxon>
        <taxon>Dikarya</taxon>
        <taxon>Basidiomycota</taxon>
        <taxon>Agaricomycotina</taxon>
        <taxon>Agaricomycetes</taxon>
        <taxon>Russulales</taxon>
        <taxon>Auriscalpiaceae</taxon>
        <taxon>Artomyces</taxon>
    </lineage>
</organism>
<gene>
    <name evidence="1" type="ORF">BV25DRAFT_423386</name>
</gene>
<evidence type="ECO:0000313" key="1">
    <source>
        <dbReference type="EMBL" id="KAI0063376.1"/>
    </source>
</evidence>
<dbReference type="Proteomes" id="UP000814140">
    <property type="component" value="Unassembled WGS sequence"/>
</dbReference>
<accession>A0ACB8T5H9</accession>
<evidence type="ECO:0000313" key="2">
    <source>
        <dbReference type="Proteomes" id="UP000814140"/>
    </source>
</evidence>
<keyword evidence="2" id="KW-1185">Reference proteome</keyword>
<sequence length="209" mass="23624">MKGKTFSARRARSPAAEGCRLATSSRKGRCCVRIQKPVDDSAVIPSLSHEQSRRSSQRLILQIHHLRTRSKESGCCIVRKSAGNPEKMITLTPFGNLLAAHSFAMKHEPYLLWYIVFLTHVRSHSFSISPSLLLTAHRPIVIKSSRHYPSMHHDESDALLPVPLNLTSSNPHLLPRKIARSQTLLSSCISHKFIFQDKKRYDRADLSEP</sequence>
<reference evidence="1" key="2">
    <citation type="journal article" date="2022" name="New Phytol.">
        <title>Evolutionary transition to the ectomycorrhizal habit in the genomes of a hyperdiverse lineage of mushroom-forming fungi.</title>
        <authorList>
            <person name="Looney B."/>
            <person name="Miyauchi S."/>
            <person name="Morin E."/>
            <person name="Drula E."/>
            <person name="Courty P.E."/>
            <person name="Kohler A."/>
            <person name="Kuo A."/>
            <person name="LaButti K."/>
            <person name="Pangilinan J."/>
            <person name="Lipzen A."/>
            <person name="Riley R."/>
            <person name="Andreopoulos W."/>
            <person name="He G."/>
            <person name="Johnson J."/>
            <person name="Nolan M."/>
            <person name="Tritt A."/>
            <person name="Barry K.W."/>
            <person name="Grigoriev I.V."/>
            <person name="Nagy L.G."/>
            <person name="Hibbett D."/>
            <person name="Henrissat B."/>
            <person name="Matheny P.B."/>
            <person name="Labbe J."/>
            <person name="Martin F.M."/>
        </authorList>
    </citation>
    <scope>NUCLEOTIDE SEQUENCE</scope>
    <source>
        <strain evidence="1">HHB10654</strain>
    </source>
</reference>
<comment type="caution">
    <text evidence="1">The sequence shown here is derived from an EMBL/GenBank/DDBJ whole genome shotgun (WGS) entry which is preliminary data.</text>
</comment>